<dbReference type="InterPro" id="IPR013736">
    <property type="entry name" value="Xaa-Pro_dipept_C"/>
</dbReference>
<dbReference type="Gene3D" id="2.60.120.260">
    <property type="entry name" value="Galactose-binding domain-like"/>
    <property type="match status" value="1"/>
</dbReference>
<dbReference type="EMBL" id="JAVUPU010000003">
    <property type="protein sequence ID" value="MDT9598739.1"/>
    <property type="molecule type" value="Genomic_DNA"/>
</dbReference>
<name>A0ABU3Q5Q3_9SPHN</name>
<organism evidence="2 3">
    <name type="scientific">Sphingosinicella rhizophila</name>
    <dbReference type="NCBI Taxonomy" id="3050082"/>
    <lineage>
        <taxon>Bacteria</taxon>
        <taxon>Pseudomonadati</taxon>
        <taxon>Pseudomonadota</taxon>
        <taxon>Alphaproteobacteria</taxon>
        <taxon>Sphingomonadales</taxon>
        <taxon>Sphingosinicellaceae</taxon>
        <taxon>Sphingosinicella</taxon>
    </lineage>
</organism>
<dbReference type="SUPFAM" id="SSF49785">
    <property type="entry name" value="Galactose-binding domain-like"/>
    <property type="match status" value="1"/>
</dbReference>
<dbReference type="RefSeq" id="WP_315725043.1">
    <property type="nucleotide sequence ID" value="NZ_JAVUPU010000003.1"/>
</dbReference>
<feature type="domain" description="Xaa-Pro dipeptidyl-peptidase C-terminal" evidence="1">
    <location>
        <begin position="20"/>
        <end position="142"/>
    </location>
</feature>
<keyword evidence="2" id="KW-0378">Hydrolase</keyword>
<dbReference type="Proteomes" id="UP001259572">
    <property type="component" value="Unassembled WGS sequence"/>
</dbReference>
<keyword evidence="3" id="KW-1185">Reference proteome</keyword>
<evidence type="ECO:0000313" key="3">
    <source>
        <dbReference type="Proteomes" id="UP001259572"/>
    </source>
</evidence>
<protein>
    <submittedName>
        <fullName evidence="2">CocE/NonD family hydrolase C-terminal non-catalytic domain-containing protein</fullName>
    </submittedName>
</protein>
<evidence type="ECO:0000313" key="2">
    <source>
        <dbReference type="EMBL" id="MDT9598739.1"/>
    </source>
</evidence>
<evidence type="ECO:0000259" key="1">
    <source>
        <dbReference type="Pfam" id="PF08530"/>
    </source>
</evidence>
<dbReference type="Pfam" id="PF08530">
    <property type="entry name" value="PepX_C"/>
    <property type="match status" value="1"/>
</dbReference>
<proteinExistence type="predicted"/>
<dbReference type="GO" id="GO:0016787">
    <property type="term" value="F:hydrolase activity"/>
    <property type="evidence" value="ECO:0007669"/>
    <property type="project" value="UniProtKB-KW"/>
</dbReference>
<accession>A0ABU3Q5Q3</accession>
<comment type="caution">
    <text evidence="2">The sequence shown here is derived from an EMBL/GenBank/DDBJ whole genome shotgun (WGS) entry which is preliminary data.</text>
</comment>
<gene>
    <name evidence="2" type="ORF">RQX22_07250</name>
</gene>
<dbReference type="InterPro" id="IPR008979">
    <property type="entry name" value="Galactose-bd-like_sf"/>
</dbReference>
<sequence>MSPDAHSGPLSLLRSAPRLDQAFTWPEPAQNLDVVGRLKMIFHVSTDAVDTDFVGRLSDVFPDGRHRNLPEAASLLEPNIYEFDVDLRATPNRFRASRHIRIDSFSADFPRCGRNSHRGGLGETPMVAIRTIFHDPERRSHLVVGVIGDGPQWATADVRNQGKQA</sequence>
<reference evidence="2 3" key="1">
    <citation type="submission" date="2023-05" db="EMBL/GenBank/DDBJ databases">
        <authorList>
            <person name="Guo Y."/>
        </authorList>
    </citation>
    <scope>NUCLEOTIDE SEQUENCE [LARGE SCALE GENOMIC DNA]</scope>
    <source>
        <strain evidence="2 3">GR2756</strain>
    </source>
</reference>